<dbReference type="InterPro" id="IPR013785">
    <property type="entry name" value="Aldolase_TIM"/>
</dbReference>
<keyword evidence="10 15" id="KW-0663">Pyridoxal phosphate</keyword>
<evidence type="ECO:0000256" key="5">
    <source>
        <dbReference type="ARBA" id="ARBA00012144"/>
    </source>
</evidence>
<dbReference type="NCBIfam" id="TIGR00238">
    <property type="entry name" value="KamA family radical SAM protein"/>
    <property type="match status" value="1"/>
</dbReference>
<dbReference type="Proteomes" id="UP000002710">
    <property type="component" value="Chromosome"/>
</dbReference>
<evidence type="ECO:0000256" key="1">
    <source>
        <dbReference type="ARBA" id="ARBA00000911"/>
    </source>
</evidence>
<evidence type="ECO:0000256" key="13">
    <source>
        <dbReference type="ARBA" id="ARBA00023235"/>
    </source>
</evidence>
<proteinExistence type="inferred from homology"/>
<dbReference type="Pfam" id="PF12544">
    <property type="entry name" value="LAM_C"/>
    <property type="match status" value="1"/>
</dbReference>
<sequence>MTLSTAELEQAPAEPPSLTTALSRGTAQAPSAHDAASFSRTQNTASGFVLSARSDAFRRRFYPEVSQKTWSDWHWQYANRITSLGVLGTMLGLSEEEAGAGTGLAALPLAVTPYYAAQFDPHNPAHPLRRTMVPTVEEWSLNPGESADPLGEDSHSPVPGLVHRYPDRVLFLATDSCSAYCRYCTRSRRVGKPCAGSASRRRWPAAIEYIENHPEVRDVLISGGDPLTMTDSALNHLLSQLRRIPHVEFIRIGTKAPIVMPQRITPALVRMLRRYHPLFMSIHCTHPDELTPEASQALNRLADGGIPLGSQTVLLKGINDNVPTMTALMQGLLKNRVRPYYLYHCDPVQGSAHFRTPIYKGVEIIRGMRGFTTGYAVPTYVVDAPGGGGKIPLMPDYVQGYDGEELVMRNYEGGLYRSYDPAVPLAAHNVHNAGPAGCADGDMPCL</sequence>
<evidence type="ECO:0000256" key="8">
    <source>
        <dbReference type="ARBA" id="ARBA00022691"/>
    </source>
</evidence>
<dbReference type="EMBL" id="CP000112">
    <property type="protein sequence ID" value="ABB39835.2"/>
    <property type="molecule type" value="Genomic_DNA"/>
</dbReference>
<name>Q30WW1_OLEA2</name>
<evidence type="ECO:0000256" key="7">
    <source>
        <dbReference type="ARBA" id="ARBA00022485"/>
    </source>
</evidence>
<dbReference type="PROSITE" id="PS51918">
    <property type="entry name" value="RADICAL_SAM"/>
    <property type="match status" value="1"/>
</dbReference>
<keyword evidence="8" id="KW-0949">S-adenosyl-L-methionine</keyword>
<evidence type="ECO:0000256" key="16">
    <source>
        <dbReference type="SAM" id="MobiDB-lite"/>
    </source>
</evidence>
<dbReference type="PIRSF" id="PIRSF004911">
    <property type="entry name" value="DUF160"/>
    <property type="match status" value="1"/>
</dbReference>
<dbReference type="InterPro" id="IPR025895">
    <property type="entry name" value="LAM_C_dom"/>
</dbReference>
<dbReference type="GO" id="GO:0046872">
    <property type="term" value="F:metal ion binding"/>
    <property type="evidence" value="ECO:0007669"/>
    <property type="project" value="UniProtKB-KW"/>
</dbReference>
<feature type="binding site" evidence="14">
    <location>
        <position position="184"/>
    </location>
    <ligand>
        <name>[4Fe-4S] cluster</name>
        <dbReference type="ChEBI" id="CHEBI:49883"/>
        <note>4Fe-4S-S-AdoMet</note>
    </ligand>
</feature>
<evidence type="ECO:0000256" key="9">
    <source>
        <dbReference type="ARBA" id="ARBA00022723"/>
    </source>
</evidence>
<dbReference type="InterPro" id="IPR003739">
    <property type="entry name" value="Lys_aminomutase/Glu_NH3_mut"/>
</dbReference>
<comment type="similarity">
    <text evidence="4">Belongs to the radical SAM superfamily. KamA family.</text>
</comment>
<keyword evidence="19" id="KW-1185">Reference proteome</keyword>
<dbReference type="GO" id="GO:0050066">
    <property type="term" value="F:L-lysine 2,3-aminomutase activity"/>
    <property type="evidence" value="ECO:0007669"/>
    <property type="project" value="UniProtKB-EC"/>
</dbReference>
<dbReference type="CDD" id="cd01335">
    <property type="entry name" value="Radical_SAM"/>
    <property type="match status" value="1"/>
</dbReference>
<evidence type="ECO:0000256" key="15">
    <source>
        <dbReference type="PIRSR" id="PIRSR603739-50"/>
    </source>
</evidence>
<evidence type="ECO:0000256" key="2">
    <source>
        <dbReference type="ARBA" id="ARBA00001933"/>
    </source>
</evidence>
<protein>
    <recommendedName>
        <fullName evidence="6">L-lysine 2,3-aminomutase</fullName>
        <ecNumber evidence="5">5.4.3.2</ecNumber>
    </recommendedName>
</protein>
<dbReference type="InterPro" id="IPR022459">
    <property type="entry name" value="Lysine_aminomutase"/>
</dbReference>
<gene>
    <name evidence="18" type="ordered locus">Dde_3041</name>
</gene>
<dbReference type="Gene3D" id="3.20.20.70">
    <property type="entry name" value="Aldolase class I"/>
    <property type="match status" value="1"/>
</dbReference>
<dbReference type="InterPro" id="IPR007197">
    <property type="entry name" value="rSAM"/>
</dbReference>
<feature type="modified residue" description="N6-(pyridoxal phosphate)lysine" evidence="15">
    <location>
        <position position="390"/>
    </location>
</feature>
<evidence type="ECO:0000256" key="12">
    <source>
        <dbReference type="ARBA" id="ARBA00023014"/>
    </source>
</evidence>
<comment type="cofactor">
    <cofactor evidence="3">
        <name>[4Fe-4S] cluster</name>
        <dbReference type="ChEBI" id="CHEBI:49883"/>
    </cofactor>
</comment>
<accession>Q30WW1</accession>
<dbReference type="STRING" id="207559.Dde_3041"/>
<dbReference type="SFLD" id="SFLDS00029">
    <property type="entry name" value="Radical_SAM"/>
    <property type="match status" value="1"/>
</dbReference>
<dbReference type="SUPFAM" id="SSF102114">
    <property type="entry name" value="Radical SAM enzymes"/>
    <property type="match status" value="1"/>
</dbReference>
<comment type="cofactor">
    <cofactor evidence="2 15">
        <name>pyridoxal 5'-phosphate</name>
        <dbReference type="ChEBI" id="CHEBI:597326"/>
    </cofactor>
</comment>
<reference evidence="18 19" key="1">
    <citation type="journal article" date="2011" name="J. Bacteriol.">
        <title>Complete genome sequence and updated annotation of Desulfovibrio alaskensis G20.</title>
        <authorList>
            <person name="Hauser L.J."/>
            <person name="Land M.L."/>
            <person name="Brown S.D."/>
            <person name="Larimer F."/>
            <person name="Keller K.L."/>
            <person name="Rapp-Giles B.J."/>
            <person name="Price M.N."/>
            <person name="Lin M."/>
            <person name="Bruce D.C."/>
            <person name="Detter J.C."/>
            <person name="Tapia R."/>
            <person name="Han C.S."/>
            <person name="Goodwin L.A."/>
            <person name="Cheng J.F."/>
            <person name="Pitluck S."/>
            <person name="Copeland A."/>
            <person name="Lucas S."/>
            <person name="Nolan M."/>
            <person name="Lapidus A.L."/>
            <person name="Palumbo A.V."/>
            <person name="Wall J.D."/>
        </authorList>
    </citation>
    <scope>NUCLEOTIDE SEQUENCE [LARGE SCALE GENOMIC DNA]</scope>
    <source>
        <strain evidence="19">ATCC BAA 1058 / DSM 17464 / G20</strain>
    </source>
</reference>
<dbReference type="EC" id="5.4.3.2" evidence="5"/>
<dbReference type="eggNOG" id="COG1509">
    <property type="taxonomic scope" value="Bacteria"/>
</dbReference>
<evidence type="ECO:0000256" key="6">
    <source>
        <dbReference type="ARBA" id="ARBA00022363"/>
    </source>
</evidence>
<dbReference type="AlphaFoldDB" id="Q30WW1"/>
<keyword evidence="13 18" id="KW-0413">Isomerase</keyword>
<dbReference type="HOGENOM" id="CLU_032161_0_1_7"/>
<feature type="binding site" evidence="14">
    <location>
        <position position="177"/>
    </location>
    <ligand>
        <name>[4Fe-4S] cluster</name>
        <dbReference type="ChEBI" id="CHEBI:49883"/>
        <note>4Fe-4S-S-AdoMet</note>
    </ligand>
</feature>
<keyword evidence="7 14" id="KW-0004">4Fe-4S</keyword>
<dbReference type="SFLD" id="SFLDF00283">
    <property type="entry name" value="L-lysine_2_3-aminomutase_(LAM"/>
    <property type="match status" value="1"/>
</dbReference>
<evidence type="ECO:0000256" key="11">
    <source>
        <dbReference type="ARBA" id="ARBA00023004"/>
    </source>
</evidence>
<evidence type="ECO:0000259" key="17">
    <source>
        <dbReference type="PROSITE" id="PS51918"/>
    </source>
</evidence>
<dbReference type="Pfam" id="PF04055">
    <property type="entry name" value="Radical_SAM"/>
    <property type="match status" value="1"/>
</dbReference>
<evidence type="ECO:0000313" key="18">
    <source>
        <dbReference type="EMBL" id="ABB39835.2"/>
    </source>
</evidence>
<feature type="binding site" evidence="14">
    <location>
        <position position="181"/>
    </location>
    <ligand>
        <name>[4Fe-4S] cluster</name>
        <dbReference type="ChEBI" id="CHEBI:49883"/>
        <note>4Fe-4S-S-AdoMet</note>
    </ligand>
</feature>
<dbReference type="GO" id="GO:0051539">
    <property type="term" value="F:4 iron, 4 sulfur cluster binding"/>
    <property type="evidence" value="ECO:0007669"/>
    <property type="project" value="UniProtKB-KW"/>
</dbReference>
<dbReference type="KEGG" id="dde:Dde_3041"/>
<feature type="domain" description="Radical SAM core" evidence="17">
    <location>
        <begin position="163"/>
        <end position="376"/>
    </location>
</feature>
<dbReference type="InterPro" id="IPR058240">
    <property type="entry name" value="rSAM_sf"/>
</dbReference>
<keyword evidence="9 14" id="KW-0479">Metal-binding</keyword>
<comment type="catalytic activity">
    <reaction evidence="1">
        <text>L-lysine = (3S)-3,6-diaminohexanoate</text>
        <dbReference type="Rhea" id="RHEA:19177"/>
        <dbReference type="ChEBI" id="CHEBI:32551"/>
        <dbReference type="ChEBI" id="CHEBI:57434"/>
        <dbReference type="EC" id="5.4.3.2"/>
    </reaction>
</comment>
<organism evidence="18 19">
    <name type="scientific">Oleidesulfovibrio alaskensis (strain ATCC BAA-1058 / DSM 17464 / G20)</name>
    <name type="common">Desulfovibrio alaskensis</name>
    <dbReference type="NCBI Taxonomy" id="207559"/>
    <lineage>
        <taxon>Bacteria</taxon>
        <taxon>Pseudomonadati</taxon>
        <taxon>Thermodesulfobacteriota</taxon>
        <taxon>Desulfovibrionia</taxon>
        <taxon>Desulfovibrionales</taxon>
        <taxon>Desulfovibrionaceae</taxon>
        <taxon>Oleidesulfovibrio</taxon>
    </lineage>
</organism>
<dbReference type="PANTHER" id="PTHR30538:SF1">
    <property type="entry name" value="L-LYSINE 2,3-AMINOMUTASE"/>
    <property type="match status" value="1"/>
</dbReference>
<dbReference type="SFLD" id="SFLDG01070">
    <property type="entry name" value="PLP-dependent"/>
    <property type="match status" value="1"/>
</dbReference>
<evidence type="ECO:0000256" key="3">
    <source>
        <dbReference type="ARBA" id="ARBA00001966"/>
    </source>
</evidence>
<keyword evidence="12 14" id="KW-0411">Iron-sulfur</keyword>
<dbReference type="Gene3D" id="6.10.140.1170">
    <property type="match status" value="1"/>
</dbReference>
<dbReference type="PANTHER" id="PTHR30538">
    <property type="entry name" value="LYSINE 2,3-AMINOMUTASE-RELATED"/>
    <property type="match status" value="1"/>
</dbReference>
<feature type="region of interest" description="Disordered" evidence="16">
    <location>
        <begin position="1"/>
        <end position="39"/>
    </location>
</feature>
<evidence type="ECO:0000256" key="14">
    <source>
        <dbReference type="PIRSR" id="PIRSR004911-1"/>
    </source>
</evidence>
<feature type="compositionally biased region" description="Polar residues" evidence="16">
    <location>
        <begin position="17"/>
        <end position="29"/>
    </location>
</feature>
<keyword evidence="11" id="KW-0408">Iron</keyword>
<evidence type="ECO:0000313" key="19">
    <source>
        <dbReference type="Proteomes" id="UP000002710"/>
    </source>
</evidence>
<dbReference type="RefSeq" id="WP_011368806.1">
    <property type="nucleotide sequence ID" value="NC_007519.1"/>
</dbReference>
<evidence type="ECO:0000256" key="10">
    <source>
        <dbReference type="ARBA" id="ARBA00022898"/>
    </source>
</evidence>
<evidence type="ECO:0000256" key="4">
    <source>
        <dbReference type="ARBA" id="ARBA00008703"/>
    </source>
</evidence>